<dbReference type="Gene3D" id="3.40.50.510">
    <property type="entry name" value="Phosphotransferase system, mannose-type IIA component"/>
    <property type="match status" value="1"/>
</dbReference>
<keyword evidence="4" id="KW-1185">Reference proteome</keyword>
<evidence type="ECO:0000259" key="2">
    <source>
        <dbReference type="PROSITE" id="PS51096"/>
    </source>
</evidence>
<proteinExistence type="predicted"/>
<organism evidence="3 4">
    <name type="scientific">Bombilactobacillus thymidiniphilus</name>
    <dbReference type="NCBI Taxonomy" id="2923363"/>
    <lineage>
        <taxon>Bacteria</taxon>
        <taxon>Bacillati</taxon>
        <taxon>Bacillota</taxon>
        <taxon>Bacilli</taxon>
        <taxon>Lactobacillales</taxon>
        <taxon>Lactobacillaceae</taxon>
        <taxon>Bombilactobacillus</taxon>
    </lineage>
</organism>
<dbReference type="SUPFAM" id="SSF53062">
    <property type="entry name" value="PTS system fructose IIA component-like"/>
    <property type="match status" value="1"/>
</dbReference>
<evidence type="ECO:0000256" key="1">
    <source>
        <dbReference type="ARBA" id="ARBA00022679"/>
    </source>
</evidence>
<reference evidence="3 4" key="1">
    <citation type="journal article" date="2022" name="Int. J. Syst. Evol. Microbiol.">
        <title>Apilactobacillus apisilvae sp. nov., Nicolia spurrieriana gen. nov. sp. nov., Bombilactobacillus folatiphilus sp. nov. and Bombilactobacillus thymidiniphilus sp. nov., four new lactic acid bacterial isolates from stingless bees Tetragonula carbonaria and Austroplebeia australis.</title>
        <authorList>
            <person name="Oliphant S.A."/>
            <person name="Watson-Haigh N.S."/>
            <person name="Sumby K.M."/>
            <person name="Gardner J."/>
            <person name="Groom S."/>
            <person name="Jiranek V."/>
        </authorList>
    </citation>
    <scope>NUCLEOTIDE SEQUENCE [LARGE SCALE GENOMIC DNA]</scope>
    <source>
        <strain evidence="3 4">SG4_A1</strain>
    </source>
</reference>
<dbReference type="InterPro" id="IPR051471">
    <property type="entry name" value="Bacterial_PTS_sugar_comp"/>
</dbReference>
<feature type="domain" description="PTS EIIA type-4" evidence="2">
    <location>
        <begin position="1"/>
        <end position="119"/>
    </location>
</feature>
<dbReference type="PROSITE" id="PS51096">
    <property type="entry name" value="PTS_EIIA_TYPE_4"/>
    <property type="match status" value="1"/>
</dbReference>
<dbReference type="PANTHER" id="PTHR33799:SF1">
    <property type="entry name" value="PTS SYSTEM MANNOSE-SPECIFIC EIIAB COMPONENT-RELATED"/>
    <property type="match status" value="1"/>
</dbReference>
<dbReference type="Pfam" id="PF03610">
    <property type="entry name" value="EIIA-man"/>
    <property type="match status" value="1"/>
</dbReference>
<protein>
    <submittedName>
        <fullName evidence="3">PTS fructose transporter subunit IIA</fullName>
    </submittedName>
</protein>
<dbReference type="EMBL" id="CP093365">
    <property type="protein sequence ID" value="UQS84194.1"/>
    <property type="molecule type" value="Genomic_DNA"/>
</dbReference>
<evidence type="ECO:0000313" key="4">
    <source>
        <dbReference type="Proteomes" id="UP000831947"/>
    </source>
</evidence>
<dbReference type="RefSeq" id="WP_249513378.1">
    <property type="nucleotide sequence ID" value="NZ_CP093365.1"/>
</dbReference>
<accession>A0ABY4PES1</accession>
<dbReference type="InterPro" id="IPR036662">
    <property type="entry name" value="PTS_EIIA_man-typ_sf"/>
</dbReference>
<evidence type="ECO:0000313" key="3">
    <source>
        <dbReference type="EMBL" id="UQS84194.1"/>
    </source>
</evidence>
<sequence>MKIILASHGELALGMKQTLEMIVGEQTQIVAIDAYGDENSDFMATIEEQLVDQKSAVLVTDIWGGSVNNSLMELVLQQPQLLLITGMNLPLVLAIATAADQLTLDNLRTIVCDSQKNIILVNDKLQQLKGGENND</sequence>
<dbReference type="PANTHER" id="PTHR33799">
    <property type="entry name" value="PTS PERMEASE-RELATED-RELATED"/>
    <property type="match status" value="1"/>
</dbReference>
<name>A0ABY4PES1_9LACO</name>
<dbReference type="Proteomes" id="UP000831947">
    <property type="component" value="Chromosome"/>
</dbReference>
<gene>
    <name evidence="3" type="ORF">MOO47_03315</name>
</gene>
<dbReference type="InterPro" id="IPR004701">
    <property type="entry name" value="PTS_EIIA_man-typ"/>
</dbReference>
<keyword evidence="1" id="KW-0808">Transferase</keyword>